<evidence type="ECO:0000256" key="1">
    <source>
        <dbReference type="SAM" id="Phobius"/>
    </source>
</evidence>
<keyword evidence="4" id="KW-1185">Reference proteome</keyword>
<reference evidence="3 4" key="2">
    <citation type="submission" date="2024-07" db="EMBL/GenBank/DDBJ databases">
        <authorList>
            <person name="Akdeniz Z."/>
        </authorList>
    </citation>
    <scope>NUCLEOTIDE SEQUENCE [LARGE SCALE GENOMIC DNA]</scope>
</reference>
<dbReference type="EMBL" id="CATOUU010000922">
    <property type="protein sequence ID" value="CAI9959663.1"/>
    <property type="molecule type" value="Genomic_DNA"/>
</dbReference>
<feature type="transmembrane region" description="Helical" evidence="1">
    <location>
        <begin position="139"/>
        <end position="161"/>
    </location>
</feature>
<feature type="transmembrane region" description="Helical" evidence="1">
    <location>
        <begin position="83"/>
        <end position="105"/>
    </location>
</feature>
<comment type="caution">
    <text evidence="2">The sequence shown here is derived from an EMBL/GenBank/DDBJ whole genome shotgun (WGS) entry which is preliminary data.</text>
</comment>
<evidence type="ECO:0000313" key="2">
    <source>
        <dbReference type="EMBL" id="CAI9959663.1"/>
    </source>
</evidence>
<name>A0AA86QJV8_9EUKA</name>
<proteinExistence type="predicted"/>
<protein>
    <submittedName>
        <fullName evidence="3">Hypothetical_protein</fullName>
    </submittedName>
</protein>
<dbReference type="AlphaFoldDB" id="A0AA86QJV8"/>
<evidence type="ECO:0000313" key="3">
    <source>
        <dbReference type="EMBL" id="CAL6072183.1"/>
    </source>
</evidence>
<keyword evidence="1" id="KW-0812">Transmembrane</keyword>
<dbReference type="Proteomes" id="UP001642409">
    <property type="component" value="Unassembled WGS sequence"/>
</dbReference>
<sequence length="201" mass="22178">MYIQNLAQQPSFTICQLNTSKEISLALQHHRIKSGPYTIEHGSGQLFDISSISVQEPFATPTHFPLIQKTNPTPPVIMSKYSLTMIGVCALTAALFVGGAVIMFFPTNYAYLVYDTDASGKLVHSYEYADLYTSTNMGVGLFMAILGFFGFAVACCLGCALKDKMPVQLVQMSQNQLERQQLVESGQNVQYMQPAPQMKLV</sequence>
<reference evidence="2" key="1">
    <citation type="submission" date="2023-06" db="EMBL/GenBank/DDBJ databases">
        <authorList>
            <person name="Kurt Z."/>
        </authorList>
    </citation>
    <scope>NUCLEOTIDE SEQUENCE</scope>
</reference>
<evidence type="ECO:0000313" key="4">
    <source>
        <dbReference type="Proteomes" id="UP001642409"/>
    </source>
</evidence>
<organism evidence="2">
    <name type="scientific">Hexamita inflata</name>
    <dbReference type="NCBI Taxonomy" id="28002"/>
    <lineage>
        <taxon>Eukaryota</taxon>
        <taxon>Metamonada</taxon>
        <taxon>Diplomonadida</taxon>
        <taxon>Hexamitidae</taxon>
        <taxon>Hexamitinae</taxon>
        <taxon>Hexamita</taxon>
    </lineage>
</organism>
<gene>
    <name evidence="2" type="ORF">HINF_LOCUS47308</name>
    <name evidence="3" type="ORF">HINF_LOCUS55501</name>
</gene>
<keyword evidence="1" id="KW-0472">Membrane</keyword>
<keyword evidence="1" id="KW-1133">Transmembrane helix</keyword>
<dbReference type="EMBL" id="CAXDID020000294">
    <property type="protein sequence ID" value="CAL6072183.1"/>
    <property type="molecule type" value="Genomic_DNA"/>
</dbReference>
<accession>A0AA86QJV8</accession>